<dbReference type="SUPFAM" id="SSF54928">
    <property type="entry name" value="RNA-binding domain, RBD"/>
    <property type="match status" value="1"/>
</dbReference>
<evidence type="ECO:0000256" key="2">
    <source>
        <dbReference type="ARBA" id="ARBA00012552"/>
    </source>
</evidence>
<feature type="compositionally biased region" description="Acidic residues" evidence="10">
    <location>
        <begin position="1239"/>
        <end position="1254"/>
    </location>
</feature>
<feature type="domain" description="Helicase ATP-binding" evidence="12">
    <location>
        <begin position="296"/>
        <end position="460"/>
    </location>
</feature>
<comment type="catalytic activity">
    <reaction evidence="9">
        <text>ATP + H2O = ADP + phosphate + H(+)</text>
        <dbReference type="Rhea" id="RHEA:13065"/>
        <dbReference type="ChEBI" id="CHEBI:15377"/>
        <dbReference type="ChEBI" id="CHEBI:15378"/>
        <dbReference type="ChEBI" id="CHEBI:30616"/>
        <dbReference type="ChEBI" id="CHEBI:43474"/>
        <dbReference type="ChEBI" id="CHEBI:456216"/>
        <dbReference type="EC" id="3.6.4.13"/>
    </reaction>
</comment>
<dbReference type="SMART" id="SM00847">
    <property type="entry name" value="HA2"/>
    <property type="match status" value="1"/>
</dbReference>
<evidence type="ECO:0000256" key="1">
    <source>
        <dbReference type="ARBA" id="ARBA00004123"/>
    </source>
</evidence>
<feature type="compositionally biased region" description="Gly residues" evidence="10">
    <location>
        <begin position="1340"/>
        <end position="1351"/>
    </location>
</feature>
<dbReference type="Gene3D" id="3.40.50.300">
    <property type="entry name" value="P-loop containing nucleotide triphosphate hydrolases"/>
    <property type="match status" value="2"/>
</dbReference>
<dbReference type="InterPro" id="IPR000467">
    <property type="entry name" value="G_patch_dom"/>
</dbReference>
<dbReference type="InterPro" id="IPR001650">
    <property type="entry name" value="Helicase_C-like"/>
</dbReference>
<dbReference type="PROSITE" id="PS50174">
    <property type="entry name" value="G_PATCH"/>
    <property type="match status" value="1"/>
</dbReference>
<dbReference type="InterPro" id="IPR011709">
    <property type="entry name" value="DEAD-box_helicase_OB_fold"/>
</dbReference>
<dbReference type="Pfam" id="PF04408">
    <property type="entry name" value="WHD_HA2"/>
    <property type="match status" value="1"/>
</dbReference>
<evidence type="ECO:0000256" key="6">
    <source>
        <dbReference type="ARBA" id="ARBA00022840"/>
    </source>
</evidence>
<feature type="domain" description="G-patch" evidence="11">
    <location>
        <begin position="1296"/>
        <end position="1347"/>
    </location>
</feature>
<feature type="compositionally biased region" description="Low complexity" evidence="10">
    <location>
        <begin position="1022"/>
        <end position="1038"/>
    </location>
</feature>
<feature type="region of interest" description="Disordered" evidence="10">
    <location>
        <begin position="1"/>
        <end position="109"/>
    </location>
</feature>
<dbReference type="InterPro" id="IPR007502">
    <property type="entry name" value="Helicase-assoc_dom"/>
</dbReference>
<evidence type="ECO:0000259" key="11">
    <source>
        <dbReference type="PROSITE" id="PS50174"/>
    </source>
</evidence>
<dbReference type="CDD" id="cd18791">
    <property type="entry name" value="SF2_C_RHA"/>
    <property type="match status" value="1"/>
</dbReference>
<evidence type="ECO:0000256" key="7">
    <source>
        <dbReference type="ARBA" id="ARBA00023187"/>
    </source>
</evidence>
<dbReference type="Proteomes" id="UP001172101">
    <property type="component" value="Unassembled WGS sequence"/>
</dbReference>
<dbReference type="EC" id="3.6.4.13" evidence="2"/>
<dbReference type="GO" id="GO:0005684">
    <property type="term" value="C:U2-type spliceosomal complex"/>
    <property type="evidence" value="ECO:0007669"/>
    <property type="project" value="UniProtKB-ARBA"/>
</dbReference>
<dbReference type="GO" id="GO:0005524">
    <property type="term" value="F:ATP binding"/>
    <property type="evidence" value="ECO:0007669"/>
    <property type="project" value="UniProtKB-KW"/>
</dbReference>
<dbReference type="GO" id="GO:0071013">
    <property type="term" value="C:catalytic step 2 spliceosome"/>
    <property type="evidence" value="ECO:0007669"/>
    <property type="project" value="TreeGrafter"/>
</dbReference>
<dbReference type="InterPro" id="IPR027417">
    <property type="entry name" value="P-loop_NTPase"/>
</dbReference>
<dbReference type="InterPro" id="IPR048333">
    <property type="entry name" value="HA2_WH"/>
</dbReference>
<feature type="region of interest" description="Disordered" evidence="10">
    <location>
        <begin position="1330"/>
        <end position="1368"/>
    </location>
</feature>
<dbReference type="Gene3D" id="1.20.120.1080">
    <property type="match status" value="1"/>
</dbReference>
<dbReference type="Gene3D" id="3.30.70.330">
    <property type="match status" value="1"/>
</dbReference>
<dbReference type="PANTHER" id="PTHR18934">
    <property type="entry name" value="ATP-DEPENDENT RNA HELICASE"/>
    <property type="match status" value="1"/>
</dbReference>
<comment type="caution">
    <text evidence="14">The sequence shown here is derived from an EMBL/GenBank/DDBJ whole genome shotgun (WGS) entry which is preliminary data.</text>
</comment>
<feature type="compositionally biased region" description="Basic residues" evidence="10">
    <location>
        <begin position="27"/>
        <end position="46"/>
    </location>
</feature>
<accession>A0AA40B3J1</accession>
<feature type="compositionally biased region" description="Basic and acidic residues" evidence="10">
    <location>
        <begin position="69"/>
        <end position="79"/>
    </location>
</feature>
<dbReference type="SMART" id="SM00443">
    <property type="entry name" value="G_patch"/>
    <property type="match status" value="1"/>
</dbReference>
<evidence type="ECO:0000256" key="10">
    <source>
        <dbReference type="SAM" id="MobiDB-lite"/>
    </source>
</evidence>
<dbReference type="InterPro" id="IPR011545">
    <property type="entry name" value="DEAD/DEAH_box_helicase_dom"/>
</dbReference>
<dbReference type="PANTHER" id="PTHR18934:SF83">
    <property type="entry name" value="PRE-MRNA-SPLICING FACTOR ATP-DEPENDENT RNA HELICASE DHX16"/>
    <property type="match status" value="1"/>
</dbReference>
<evidence type="ECO:0000256" key="9">
    <source>
        <dbReference type="ARBA" id="ARBA00047984"/>
    </source>
</evidence>
<dbReference type="Pfam" id="PF07717">
    <property type="entry name" value="OB_NTP_bind"/>
    <property type="match status" value="1"/>
</dbReference>
<dbReference type="GeneID" id="85326783"/>
<dbReference type="PROSITE" id="PS51192">
    <property type="entry name" value="HELICASE_ATP_BIND_1"/>
    <property type="match status" value="1"/>
</dbReference>
<dbReference type="PROSITE" id="PS51194">
    <property type="entry name" value="HELICASE_CTER"/>
    <property type="match status" value="1"/>
</dbReference>
<feature type="region of interest" description="Disordered" evidence="10">
    <location>
        <begin position="949"/>
        <end position="977"/>
    </location>
</feature>
<keyword evidence="4" id="KW-0547">Nucleotide-binding</keyword>
<evidence type="ECO:0000313" key="14">
    <source>
        <dbReference type="EMBL" id="KAK0727002.1"/>
    </source>
</evidence>
<keyword evidence="3" id="KW-0507">mRNA processing</keyword>
<keyword evidence="6" id="KW-0067">ATP-binding</keyword>
<dbReference type="Pfam" id="PF00271">
    <property type="entry name" value="Helicase_C"/>
    <property type="match status" value="1"/>
</dbReference>
<evidence type="ECO:0000256" key="3">
    <source>
        <dbReference type="ARBA" id="ARBA00022664"/>
    </source>
</evidence>
<evidence type="ECO:0000259" key="12">
    <source>
        <dbReference type="PROSITE" id="PS51192"/>
    </source>
</evidence>
<dbReference type="GO" id="GO:0008380">
    <property type="term" value="P:RNA splicing"/>
    <property type="evidence" value="ECO:0007669"/>
    <property type="project" value="UniProtKB-KW"/>
</dbReference>
<feature type="region of interest" description="Disordered" evidence="10">
    <location>
        <begin position="1227"/>
        <end position="1297"/>
    </location>
</feature>
<dbReference type="PROSITE" id="PS00690">
    <property type="entry name" value="DEAH_ATP_HELICASE"/>
    <property type="match status" value="1"/>
</dbReference>
<protein>
    <recommendedName>
        <fullName evidence="2">RNA helicase</fullName>
        <ecNumber evidence="2">3.6.4.13</ecNumber>
    </recommendedName>
</protein>
<keyword evidence="5 14" id="KW-0378">Hydrolase</keyword>
<evidence type="ECO:0000313" key="15">
    <source>
        <dbReference type="Proteomes" id="UP001172101"/>
    </source>
</evidence>
<dbReference type="Pfam" id="PF01585">
    <property type="entry name" value="G-patch"/>
    <property type="match status" value="1"/>
</dbReference>
<feature type="region of interest" description="Disordered" evidence="10">
    <location>
        <begin position="1022"/>
        <end position="1041"/>
    </location>
</feature>
<keyword evidence="15" id="KW-1185">Reference proteome</keyword>
<name>A0AA40B3J1_9PEZI</name>
<feature type="region of interest" description="Disordered" evidence="10">
    <location>
        <begin position="1125"/>
        <end position="1145"/>
    </location>
</feature>
<feature type="domain" description="Helicase C-terminal" evidence="13">
    <location>
        <begin position="478"/>
        <end position="660"/>
    </location>
</feature>
<dbReference type="SMART" id="SM00490">
    <property type="entry name" value="HELICc"/>
    <property type="match status" value="1"/>
</dbReference>
<dbReference type="InterPro" id="IPR012677">
    <property type="entry name" value="Nucleotide-bd_a/b_plait_sf"/>
</dbReference>
<dbReference type="SUPFAM" id="SSF52540">
    <property type="entry name" value="P-loop containing nucleoside triphosphate hydrolases"/>
    <property type="match status" value="1"/>
</dbReference>
<dbReference type="GO" id="GO:0003723">
    <property type="term" value="F:RNA binding"/>
    <property type="evidence" value="ECO:0007669"/>
    <property type="project" value="TreeGrafter"/>
</dbReference>
<comment type="subcellular location">
    <subcellularLocation>
        <location evidence="1">Nucleus</location>
    </subcellularLocation>
</comment>
<dbReference type="RefSeq" id="XP_060299858.1">
    <property type="nucleotide sequence ID" value="XM_060443513.1"/>
</dbReference>
<dbReference type="SMART" id="SM00487">
    <property type="entry name" value="DEXDc"/>
    <property type="match status" value="1"/>
</dbReference>
<dbReference type="EMBL" id="JAUIRO010000002">
    <property type="protein sequence ID" value="KAK0727002.1"/>
    <property type="molecule type" value="Genomic_DNA"/>
</dbReference>
<evidence type="ECO:0000259" key="13">
    <source>
        <dbReference type="PROSITE" id="PS51194"/>
    </source>
</evidence>
<dbReference type="InterPro" id="IPR035979">
    <property type="entry name" value="RBD_domain_sf"/>
</dbReference>
<proteinExistence type="predicted"/>
<dbReference type="InterPro" id="IPR002464">
    <property type="entry name" value="DNA/RNA_helicase_DEAH_CS"/>
</dbReference>
<keyword evidence="8" id="KW-0539">Nucleus</keyword>
<dbReference type="Pfam" id="PF00270">
    <property type="entry name" value="DEAD"/>
    <property type="match status" value="1"/>
</dbReference>
<evidence type="ECO:0000256" key="8">
    <source>
        <dbReference type="ARBA" id="ARBA00023242"/>
    </source>
</evidence>
<dbReference type="Pfam" id="PF21010">
    <property type="entry name" value="HA2_C"/>
    <property type="match status" value="1"/>
</dbReference>
<organism evidence="14 15">
    <name type="scientific">Lasiosphaeria miniovina</name>
    <dbReference type="NCBI Taxonomy" id="1954250"/>
    <lineage>
        <taxon>Eukaryota</taxon>
        <taxon>Fungi</taxon>
        <taxon>Dikarya</taxon>
        <taxon>Ascomycota</taxon>
        <taxon>Pezizomycotina</taxon>
        <taxon>Sordariomycetes</taxon>
        <taxon>Sordariomycetidae</taxon>
        <taxon>Sordariales</taxon>
        <taxon>Lasiosphaeriaceae</taxon>
        <taxon>Lasiosphaeria</taxon>
    </lineage>
</organism>
<feature type="compositionally biased region" description="Pro residues" evidence="10">
    <location>
        <begin position="1259"/>
        <end position="1270"/>
    </location>
</feature>
<gene>
    <name evidence="14" type="ORF">B0T26DRAFT_737827</name>
</gene>
<dbReference type="InterPro" id="IPR014001">
    <property type="entry name" value="Helicase_ATP-bd"/>
</dbReference>
<feature type="compositionally biased region" description="Basic and acidic residues" evidence="10">
    <location>
        <begin position="91"/>
        <end position="109"/>
    </location>
</feature>
<dbReference type="FunFam" id="3.40.50.300:FF:000767">
    <property type="entry name" value="Putative ATP-dependent RNA helicase DHX35"/>
    <property type="match status" value="1"/>
</dbReference>
<sequence>MASKRYAFVPMDDDDALAPATVDRRDRKDRKDRKDKKDKKERKHDRSPRDRSLSPRRHKSPRRPAGSKSDSKKDAESSRPSRSSGSGGGHDSQREDPKMTDLRLKSRQDYLAKRESEKLALLRKQVAEETAELKSGVRLSEREKAEFAKNREILRLAEERARIDDYQDGYRLPDQYGADSKKKENALYMRHVERDEFGNEKLVTEYEEWEREQTVKAKSQIQSREREDGGEYDFLLDEDAITFVRDAANRQAQPSDGMTQEQRILAARIDEAERAARSIQDVRKSLPVYAYRGAFLDAIKEFQVLILVGETGSGKTTQIPQYLHEAGFTDGGQKIACTQPRRVAAMSVAARVADEMGVKVGHEVGYSIRFEDCTNDKTILKYMTDGMLLREMVASPTLDGYSAIMIDEAHERTVHTDILLALIKDLTRARPELKLIISSATLNAEKFSSYFDDAPIFNVPGRVHPVDVYYSQNPEANYLEAALVTVFQIHASQPEGGILVFLTGQEEIDRACERVEEIKRKLGSRVPEIVALPIYANMPSELQAKIFEPTPPKARKVVFSTNIAETSLTIDGIVYVIDCGYVKENTFSPVGTTGQSTLAVVPCSRAAANQRMGRAGRVRPGKCFRLYTKHAYLSEMDESPTPEIQRTSLSSVVLQLKALGIDDLLGFDFLDPPPTELLIKSLNMLYALGALNSAGALTRVGRQMGEFPAEPMLAKALIAGMQEGCVEEVLTIVSTLGEMATLFFRPKDKKVHADSARARFTVKEGGDHLTLLNVYNQWVESDYSPIWAKENFLTQRSLTRARDVRDQLAKLCERVLDGDLGSCGGVSNIQPVLRALTSAFFLNAARLNRGGDGYRTLKTAMTVYVHPSSVIKSIDPPPKVIIYHELVVTSREYVRSVIPIEAKWLSEFGAHYYDKKDRAIRTTVAMSGPPPPPPLRGSMSLYANLLDPSSDSAASISRDPKQSADGSTNAPPAKKPIDPALLLQPIIRPQAKQTGNKIKIGLLPKTLIPTAAAAPAVSAASASSGTTAAGSNTTAAPSQRTLADWTATENDDSFYAAAAAEEKRARGGRRKKKKKLDENGSAETNWDDIYDPARPTNMEQYLRSDERIREVQDWKKVLYAHRRRERRSASYSSEMNSDDEEDAGHRGRQLENQFAPPVSLTFAPPPLSPPRRPSPALVAKAMLEDATGDDAYARRLALSGMAKPLGPPAVSQPPAPVDAATISRAPVRYQVPAGPQPPSDDDAMDLDDDDDDEVNYNAIPPPPPPPPPPARRGSDSGNSAERDGDAQPARSSRPGQAGFAKRFMVKYGWKDGLGLGADEGGMTSALRVQVEKQKRRPDSEGGGFVGPGGRGKIIAAKNAQPKKKDEDTAFGKTSQVIVLRNMLEGMPDLAHEIEAGLGQEIGEECGEKYGRVERLFIDRADRQVFIKFTDQVSALRAVNALQGRIFNGNAIVAKFFDADSFENGVYK</sequence>
<dbReference type="FunFam" id="3.40.50.300:FF:000726">
    <property type="entry name" value="Pre-mRNA-splicing factor ATP-dependent RNA helicase"/>
    <property type="match status" value="1"/>
</dbReference>
<feature type="region of interest" description="Disordered" evidence="10">
    <location>
        <begin position="1061"/>
        <end position="1093"/>
    </location>
</feature>
<feature type="compositionally biased region" description="Basic and acidic residues" evidence="10">
    <location>
        <begin position="1330"/>
        <end position="1339"/>
    </location>
</feature>
<dbReference type="GO" id="GO:0016787">
    <property type="term" value="F:hydrolase activity"/>
    <property type="evidence" value="ECO:0007669"/>
    <property type="project" value="UniProtKB-KW"/>
</dbReference>
<keyword evidence="7" id="KW-0508">mRNA splicing</keyword>
<reference evidence="14" key="1">
    <citation type="submission" date="2023-06" db="EMBL/GenBank/DDBJ databases">
        <title>Genome-scale phylogeny and comparative genomics of the fungal order Sordariales.</title>
        <authorList>
            <consortium name="Lawrence Berkeley National Laboratory"/>
            <person name="Hensen N."/>
            <person name="Bonometti L."/>
            <person name="Westerberg I."/>
            <person name="Brannstrom I.O."/>
            <person name="Guillou S."/>
            <person name="Cros-Aarteil S."/>
            <person name="Calhoun S."/>
            <person name="Haridas S."/>
            <person name="Kuo A."/>
            <person name="Mondo S."/>
            <person name="Pangilinan J."/>
            <person name="Riley R."/>
            <person name="LaButti K."/>
            <person name="Andreopoulos B."/>
            <person name="Lipzen A."/>
            <person name="Chen C."/>
            <person name="Yanf M."/>
            <person name="Daum C."/>
            <person name="Ng V."/>
            <person name="Clum A."/>
            <person name="Steindorff A."/>
            <person name="Ohm R."/>
            <person name="Martin F."/>
            <person name="Silar P."/>
            <person name="Natvig D."/>
            <person name="Lalanne C."/>
            <person name="Gautier V."/>
            <person name="Ament-velasquez S.L."/>
            <person name="Kruys A."/>
            <person name="Hutchinson M.I."/>
            <person name="Powell A.J."/>
            <person name="Barry K."/>
            <person name="Miller A.N."/>
            <person name="Grigoriev I.V."/>
            <person name="Debuchy R."/>
            <person name="Gladieux P."/>
            <person name="Thoren M.H."/>
            <person name="Johannesson H."/>
        </authorList>
    </citation>
    <scope>NUCLEOTIDE SEQUENCE</scope>
    <source>
        <strain evidence="14">SMH2392-1A</strain>
    </source>
</reference>
<evidence type="ECO:0000256" key="4">
    <source>
        <dbReference type="ARBA" id="ARBA00022741"/>
    </source>
</evidence>
<dbReference type="GO" id="GO:0003724">
    <property type="term" value="F:RNA helicase activity"/>
    <property type="evidence" value="ECO:0007669"/>
    <property type="project" value="UniProtKB-EC"/>
</dbReference>
<dbReference type="GO" id="GO:0006397">
    <property type="term" value="P:mRNA processing"/>
    <property type="evidence" value="ECO:0007669"/>
    <property type="project" value="UniProtKB-KW"/>
</dbReference>
<evidence type="ECO:0000256" key="5">
    <source>
        <dbReference type="ARBA" id="ARBA00022801"/>
    </source>
</evidence>